<accession>A0A3N0UZN1</accession>
<dbReference type="EMBL" id="RJVP01000004">
    <property type="protein sequence ID" value="ROH85744.1"/>
    <property type="molecule type" value="Genomic_DNA"/>
</dbReference>
<comment type="caution">
    <text evidence="1">The sequence shown here is derived from an EMBL/GenBank/DDBJ whole genome shotgun (WGS) entry which is preliminary data.</text>
</comment>
<reference evidence="1 2" key="1">
    <citation type="submission" date="2018-10" db="EMBL/GenBank/DDBJ databases">
        <authorList>
            <person name="Chen W.-M."/>
        </authorList>
    </citation>
    <scope>NUCLEOTIDE SEQUENCE [LARGE SCALE GENOMIC DNA]</scope>
    <source>
        <strain evidence="1 2">H-5</strain>
    </source>
</reference>
<evidence type="ECO:0000313" key="1">
    <source>
        <dbReference type="EMBL" id="ROH85744.1"/>
    </source>
</evidence>
<evidence type="ECO:0000313" key="2">
    <source>
        <dbReference type="Proteomes" id="UP000275137"/>
    </source>
</evidence>
<proteinExistence type="predicted"/>
<dbReference type="Proteomes" id="UP000275137">
    <property type="component" value="Unassembled WGS sequence"/>
</dbReference>
<protein>
    <submittedName>
        <fullName evidence="1">Uncharacterized protein</fullName>
    </submittedName>
</protein>
<dbReference type="AlphaFoldDB" id="A0A3N0UZN1"/>
<keyword evidence="2" id="KW-1185">Reference proteome</keyword>
<organism evidence="1 2">
    <name type="scientific">Pseudomethylobacillus aquaticus</name>
    <dbReference type="NCBI Taxonomy" id="2676064"/>
    <lineage>
        <taxon>Bacteria</taxon>
        <taxon>Pseudomonadati</taxon>
        <taxon>Pseudomonadota</taxon>
        <taxon>Betaproteobacteria</taxon>
        <taxon>Nitrosomonadales</taxon>
        <taxon>Methylophilaceae</taxon>
        <taxon>Pseudomethylobacillus</taxon>
    </lineage>
</organism>
<gene>
    <name evidence="1" type="ORF">ED236_08340</name>
</gene>
<dbReference type="RefSeq" id="WP_123237518.1">
    <property type="nucleotide sequence ID" value="NZ_RJVP01000004.1"/>
</dbReference>
<sequence>MSLSLQRFTNGDTNYVAKHNANAASLEAELTSLRSLLGASFGGAVSIGAALQALLGSTVAVIGADSYRATGSGTTLTVGAGWCWRPSLGLVLASAAPVTLSFSGQPPGTYYLQADSNGTPTRSTSATEALYQIVWSGSAFTAITRLAKVVWGAADQIAAQASAALGQTFESFDARLEAGETGAVAGALARAAQTGRTIKTVAGGANVTLTAAEANAAVIVLTGTVTAAIQVTVPLSGPRVWLLENATTGGREITLKAAGGAGVKLPPGATFVYHDGVAVLAVGARPYRPAVLTLPYASTLVADFARADTVRVTLGGSPTITLTGAADGQRCVLELTQDALGGRVVSFGPNVRLGSEIGAIDLSSMPGLTDRLGFIYSTASATFDLVAIAKGF</sequence>
<name>A0A3N0UZN1_9PROT</name>